<gene>
    <name evidence="1" type="ORF">GGQ63_002577</name>
</gene>
<dbReference type="AlphaFoldDB" id="A0A7W9FMM9"/>
<name>A0A7W9FMM9_9HYPH</name>
<dbReference type="Proteomes" id="UP000523821">
    <property type="component" value="Unassembled WGS sequence"/>
</dbReference>
<reference evidence="1 2" key="1">
    <citation type="submission" date="2020-08" db="EMBL/GenBank/DDBJ databases">
        <title>Genomic Encyclopedia of Type Strains, Phase IV (KMG-IV): sequencing the most valuable type-strain genomes for metagenomic binning, comparative biology and taxonomic classification.</title>
        <authorList>
            <person name="Goeker M."/>
        </authorList>
    </citation>
    <scope>NUCLEOTIDE SEQUENCE [LARGE SCALE GENOMIC DNA]</scope>
    <source>
        <strain evidence="1 2">DSM 16268</strain>
    </source>
</reference>
<dbReference type="InterPro" id="IPR025148">
    <property type="entry name" value="AtzG-like"/>
</dbReference>
<proteinExistence type="predicted"/>
<evidence type="ECO:0000313" key="2">
    <source>
        <dbReference type="Proteomes" id="UP000523821"/>
    </source>
</evidence>
<dbReference type="EMBL" id="JACHOO010000005">
    <property type="protein sequence ID" value="MBB5753507.1"/>
    <property type="molecule type" value="Genomic_DNA"/>
</dbReference>
<comment type="caution">
    <text evidence="1">The sequence shown here is derived from an EMBL/GenBank/DDBJ whole genome shotgun (WGS) entry which is preliminary data.</text>
</comment>
<sequence>MPDFDAEAHVVHMAAAMALPIAPEWQSGVVAHMAATARAAALLLDPPVGDHVEPAPVFEP</sequence>
<dbReference type="RefSeq" id="WP_246429769.1">
    <property type="nucleotide sequence ID" value="NZ_JACHOO010000005.1"/>
</dbReference>
<keyword evidence="2" id="KW-1185">Reference proteome</keyword>
<evidence type="ECO:0000313" key="1">
    <source>
        <dbReference type="EMBL" id="MBB5753507.1"/>
    </source>
</evidence>
<evidence type="ECO:0008006" key="3">
    <source>
        <dbReference type="Google" id="ProtNLM"/>
    </source>
</evidence>
<accession>A0A7W9FMM9</accession>
<dbReference type="Pfam" id="PF13318">
    <property type="entry name" value="AtzG-like"/>
    <property type="match status" value="1"/>
</dbReference>
<organism evidence="1 2">
    <name type="scientific">Prosthecomicrobium pneumaticum</name>
    <dbReference type="NCBI Taxonomy" id="81895"/>
    <lineage>
        <taxon>Bacteria</taxon>
        <taxon>Pseudomonadati</taxon>
        <taxon>Pseudomonadota</taxon>
        <taxon>Alphaproteobacteria</taxon>
        <taxon>Hyphomicrobiales</taxon>
        <taxon>Kaistiaceae</taxon>
        <taxon>Prosthecomicrobium</taxon>
    </lineage>
</organism>
<protein>
    <recommendedName>
        <fullName evidence="3">DUF4089 domain-containing protein</fullName>
    </recommendedName>
</protein>